<comment type="caution">
    <text evidence="1">The sequence shown here is derived from an EMBL/GenBank/DDBJ whole genome shotgun (WGS) entry which is preliminary data.</text>
</comment>
<dbReference type="Proteomes" id="UP000037510">
    <property type="component" value="Unassembled WGS sequence"/>
</dbReference>
<evidence type="ECO:0000313" key="1">
    <source>
        <dbReference type="EMBL" id="KOB71126.1"/>
    </source>
</evidence>
<keyword evidence="2" id="KW-1185">Reference proteome</keyword>
<feature type="non-terminal residue" evidence="1">
    <location>
        <position position="1"/>
    </location>
</feature>
<accession>A0A0L7L741</accession>
<reference evidence="1 2" key="1">
    <citation type="journal article" date="2015" name="Genome Biol. Evol.">
        <title>The genome of winter moth (Operophtera brumata) provides a genomic perspective on sexual dimorphism and phenology.</title>
        <authorList>
            <person name="Derks M.F."/>
            <person name="Smit S."/>
            <person name="Salis L."/>
            <person name="Schijlen E."/>
            <person name="Bossers A."/>
            <person name="Mateman C."/>
            <person name="Pijl A.S."/>
            <person name="de Ridder D."/>
            <person name="Groenen M.A."/>
            <person name="Visser M.E."/>
            <person name="Megens H.J."/>
        </authorList>
    </citation>
    <scope>NUCLEOTIDE SEQUENCE [LARGE SCALE GENOMIC DNA]</scope>
    <source>
        <strain evidence="1">WM2013NL</strain>
        <tissue evidence="1">Head and thorax</tissue>
    </source>
</reference>
<proteinExistence type="predicted"/>
<organism evidence="1 2">
    <name type="scientific">Operophtera brumata</name>
    <name type="common">Winter moth</name>
    <name type="synonym">Phalaena brumata</name>
    <dbReference type="NCBI Taxonomy" id="104452"/>
    <lineage>
        <taxon>Eukaryota</taxon>
        <taxon>Metazoa</taxon>
        <taxon>Ecdysozoa</taxon>
        <taxon>Arthropoda</taxon>
        <taxon>Hexapoda</taxon>
        <taxon>Insecta</taxon>
        <taxon>Pterygota</taxon>
        <taxon>Neoptera</taxon>
        <taxon>Endopterygota</taxon>
        <taxon>Lepidoptera</taxon>
        <taxon>Glossata</taxon>
        <taxon>Ditrysia</taxon>
        <taxon>Geometroidea</taxon>
        <taxon>Geometridae</taxon>
        <taxon>Larentiinae</taxon>
        <taxon>Operophtera</taxon>
    </lineage>
</organism>
<evidence type="ECO:0000313" key="2">
    <source>
        <dbReference type="Proteomes" id="UP000037510"/>
    </source>
</evidence>
<dbReference type="AlphaFoldDB" id="A0A0L7L741"/>
<name>A0A0L7L741_OPEBR</name>
<gene>
    <name evidence="1" type="ORF">OBRU01_12286</name>
</gene>
<dbReference type="EMBL" id="JTDY01002602">
    <property type="protein sequence ID" value="KOB71126.1"/>
    <property type="molecule type" value="Genomic_DNA"/>
</dbReference>
<protein>
    <submittedName>
        <fullName evidence="1">Uncharacterized protein</fullName>
    </submittedName>
</protein>
<sequence>MVIDLWQHQEGTWPGFLIVIVLSCPQISADGDRPVAAPGGHVAWVPDSHSALVSTDQC</sequence>